<dbReference type="RefSeq" id="XP_067690715.1">
    <property type="nucleotide sequence ID" value="XM_067834612.1"/>
</dbReference>
<sequence>MSRLFEFTLPGGQLRHLEKERMAPGFQAAASAALMQATRGHCEGGKRGRCATCAAPAEYGVVAPLAL</sequence>
<dbReference type="EMBL" id="JAFHKP010000031">
    <property type="protein sequence ID" value="KAG5472192.1"/>
    <property type="molecule type" value="Genomic_DNA"/>
</dbReference>
<dbReference type="GeneID" id="94170122"/>
<comment type="caution">
    <text evidence="1">The sequence shown here is derived from an EMBL/GenBank/DDBJ whole genome shotgun (WGS) entry which is preliminary data.</text>
</comment>
<accession>A0A836KGS7</accession>
<dbReference type="Proteomes" id="UP000674179">
    <property type="component" value="Chromosome 31"/>
</dbReference>
<dbReference type="AlphaFoldDB" id="A0A836KGS7"/>
<keyword evidence="2" id="KW-1185">Reference proteome</keyword>
<gene>
    <name evidence="1" type="ORF">CUR178_02868</name>
</gene>
<name>A0A836KGS7_LEIEN</name>
<proteinExistence type="predicted"/>
<dbReference type="OrthoDB" id="10498882at2759"/>
<protein>
    <submittedName>
        <fullName evidence="1">Uncharacterized protein</fullName>
    </submittedName>
</protein>
<organism evidence="1 2">
    <name type="scientific">Leishmania enriettii</name>
    <dbReference type="NCBI Taxonomy" id="5663"/>
    <lineage>
        <taxon>Eukaryota</taxon>
        <taxon>Discoba</taxon>
        <taxon>Euglenozoa</taxon>
        <taxon>Kinetoplastea</taxon>
        <taxon>Metakinetoplastina</taxon>
        <taxon>Trypanosomatida</taxon>
        <taxon>Trypanosomatidae</taxon>
        <taxon>Leishmaniinae</taxon>
        <taxon>Leishmania</taxon>
    </lineage>
</organism>
<evidence type="ECO:0000313" key="2">
    <source>
        <dbReference type="Proteomes" id="UP000674179"/>
    </source>
</evidence>
<reference evidence="1 2" key="1">
    <citation type="submission" date="2021-02" db="EMBL/GenBank/DDBJ databases">
        <title>Leishmania (Mundinia) enrietti genome sequencing and assembly.</title>
        <authorList>
            <person name="Almutairi H."/>
            <person name="Gatherer D."/>
        </authorList>
    </citation>
    <scope>NUCLEOTIDE SEQUENCE [LARGE SCALE GENOMIC DNA]</scope>
    <source>
        <strain evidence="1">CUR178</strain>
    </source>
</reference>
<evidence type="ECO:0000313" key="1">
    <source>
        <dbReference type="EMBL" id="KAG5472192.1"/>
    </source>
</evidence>
<dbReference type="KEGG" id="lenr:94170122"/>